<gene>
    <name evidence="2" type="ORF">SVIO_013390</name>
</gene>
<sequence>MQGGQQPAVVDREGGLHQARDTGGGHGVADHRLHRADGGLLPRHVTGAEHLAQRGEFGRVPGGRRGAVRLEQPEGARLARIEARGPPRLPYGTGLTARVGVDQTGGAAVGGHAGAADHRVDAVAVAECVGEPFEDDHTGALADQQAVGRAVEGPDALARRQRAQLGEDAPQGDVVAVVHPAREHHIAPARGQLPHRLVDGDERGGAGGVHGVRGAAQIEPVGDARGGEVGHQADGRLGPVGAEPFGERLPYPVELAGPEVGQQLAEGPYELVGGAHPLVEPDQPGGEIATPAQHHAHPLPVGQPVLAARVGDGRRRDTQGDQLVGFGAGHRVRHDSEPGGLDPGELVDEPAPAAVHPVGRPRRVATAVRGVETGVPPPGRDVADRVHATDQVAPVRVQVGRAGQQHGHPDDGHRRLPVRLLVRHAHQPEAV</sequence>
<dbReference type="AlphaFoldDB" id="A0A4D4KV13"/>
<name>A0A4D4KV13_STRVO</name>
<proteinExistence type="predicted"/>
<protein>
    <submittedName>
        <fullName evidence="2">Uncharacterized protein</fullName>
    </submittedName>
</protein>
<organism evidence="2 3">
    <name type="scientific">Streptomyces violaceusniger</name>
    <dbReference type="NCBI Taxonomy" id="68280"/>
    <lineage>
        <taxon>Bacteria</taxon>
        <taxon>Bacillati</taxon>
        <taxon>Actinomycetota</taxon>
        <taxon>Actinomycetes</taxon>
        <taxon>Kitasatosporales</taxon>
        <taxon>Streptomycetaceae</taxon>
        <taxon>Streptomyces</taxon>
        <taxon>Streptomyces violaceusniger group</taxon>
    </lineage>
</organism>
<accession>A0A4D4KV13</accession>
<keyword evidence="3" id="KW-1185">Reference proteome</keyword>
<evidence type="ECO:0000256" key="1">
    <source>
        <dbReference type="SAM" id="MobiDB-lite"/>
    </source>
</evidence>
<evidence type="ECO:0000313" key="3">
    <source>
        <dbReference type="Proteomes" id="UP000301309"/>
    </source>
</evidence>
<dbReference type="EMBL" id="BJHW01000001">
    <property type="protein sequence ID" value="GDY50716.1"/>
    <property type="molecule type" value="Genomic_DNA"/>
</dbReference>
<dbReference type="Proteomes" id="UP000301309">
    <property type="component" value="Unassembled WGS sequence"/>
</dbReference>
<dbReference type="AntiFam" id="ANF00248">
    <property type="entry name" value="Shadow ORF (opposite ppsD)"/>
</dbReference>
<reference evidence="2 3" key="1">
    <citation type="journal article" date="2020" name="Int. J. Syst. Evol. Microbiol.">
        <title>Reclassification of Streptomyces castelarensis and Streptomyces sporoclivatus as later heterotypic synonyms of Streptomyces antimycoticus.</title>
        <authorList>
            <person name="Komaki H."/>
            <person name="Tamura T."/>
        </authorList>
    </citation>
    <scope>NUCLEOTIDE SEQUENCE [LARGE SCALE GENOMIC DNA]</scope>
    <source>
        <strain evidence="2 3">NBRC 13459</strain>
    </source>
</reference>
<evidence type="ECO:0000313" key="2">
    <source>
        <dbReference type="EMBL" id="GDY50716.1"/>
    </source>
</evidence>
<feature type="region of interest" description="Disordered" evidence="1">
    <location>
        <begin position="329"/>
        <end position="355"/>
    </location>
</feature>
<comment type="caution">
    <text evidence="2">The sequence shown here is derived from an EMBL/GenBank/DDBJ whole genome shotgun (WGS) entry which is preliminary data.</text>
</comment>